<reference evidence="3" key="1">
    <citation type="submission" date="2021-06" db="EMBL/GenBank/DDBJ databases">
        <authorList>
            <person name="Hodson N. C."/>
            <person name="Mongue J. A."/>
            <person name="Jaron S. K."/>
        </authorList>
    </citation>
    <scope>NUCLEOTIDE SEQUENCE</scope>
</reference>
<dbReference type="InterPro" id="IPR040441">
    <property type="entry name" value="CFA20/CFAP20DC"/>
</dbReference>
<dbReference type="InterPro" id="IPR007714">
    <property type="entry name" value="CFA20_dom"/>
</dbReference>
<evidence type="ECO:0000313" key="3">
    <source>
        <dbReference type="EMBL" id="CAG7731669.1"/>
    </source>
</evidence>
<name>A0A8J2K566_9HEXA</name>
<organism evidence="3 4">
    <name type="scientific">Allacma fusca</name>
    <dbReference type="NCBI Taxonomy" id="39272"/>
    <lineage>
        <taxon>Eukaryota</taxon>
        <taxon>Metazoa</taxon>
        <taxon>Ecdysozoa</taxon>
        <taxon>Arthropoda</taxon>
        <taxon>Hexapoda</taxon>
        <taxon>Collembola</taxon>
        <taxon>Symphypleona</taxon>
        <taxon>Sminthuridae</taxon>
        <taxon>Allacma</taxon>
    </lineage>
</organism>
<keyword evidence="4" id="KW-1185">Reference proteome</keyword>
<sequence>MFRADDLTDAGFLSILFADGQEPLAFWDKQVRSGRIKRLREENDKDRFLCIELSGVNINSTFISSPPSGNYSLGITLPVLVLIIKNMKKYFCYQVQIQDDRKFRRRFRLTNIPGFHRRQTTVCSYPLVLEEGWNELSVNLAELCFRSYGTQYVETVRIEIHANCRLREVFFCERFDSMKTRSGRRVPVHDPVSIPMTTGGSNSERENNNFVSGPDDSMYSKYEQLANDKDSRDLLSIMDGKLENTRILLNKKSSTGKPKNEAGKTESSDTSSSIALSLGERLKRDMYFEKPEPEYLVKEQPFFLIRVKPFVSAQFVHNNCGLLINQSDLRSYSAYFHASYISKGTLTFRRHA</sequence>
<gene>
    <name evidence="3" type="ORF">AFUS01_LOCUS20245</name>
</gene>
<protein>
    <recommendedName>
        <fullName evidence="2">CFA20 domain-containing protein</fullName>
    </recommendedName>
</protein>
<dbReference type="PANTHER" id="PTHR12458">
    <property type="entry name" value="ORF PROTEIN"/>
    <property type="match status" value="1"/>
</dbReference>
<evidence type="ECO:0000256" key="1">
    <source>
        <dbReference type="SAM" id="MobiDB-lite"/>
    </source>
</evidence>
<evidence type="ECO:0000259" key="2">
    <source>
        <dbReference type="Pfam" id="PF05018"/>
    </source>
</evidence>
<feature type="region of interest" description="Disordered" evidence="1">
    <location>
        <begin position="248"/>
        <end position="274"/>
    </location>
</feature>
<feature type="region of interest" description="Disordered" evidence="1">
    <location>
        <begin position="183"/>
        <end position="217"/>
    </location>
</feature>
<dbReference type="Proteomes" id="UP000708208">
    <property type="component" value="Unassembled WGS sequence"/>
</dbReference>
<feature type="compositionally biased region" description="Basic and acidic residues" evidence="1">
    <location>
        <begin position="258"/>
        <end position="267"/>
    </location>
</feature>
<evidence type="ECO:0000313" key="4">
    <source>
        <dbReference type="Proteomes" id="UP000708208"/>
    </source>
</evidence>
<feature type="domain" description="CFA20" evidence="2">
    <location>
        <begin position="10"/>
        <end position="175"/>
    </location>
</feature>
<dbReference type="EMBL" id="CAJVCH010217347">
    <property type="protein sequence ID" value="CAG7731669.1"/>
    <property type="molecule type" value="Genomic_DNA"/>
</dbReference>
<proteinExistence type="predicted"/>
<dbReference type="Pfam" id="PF05018">
    <property type="entry name" value="CFA20_dom"/>
    <property type="match status" value="1"/>
</dbReference>
<dbReference type="AlphaFoldDB" id="A0A8J2K566"/>
<accession>A0A8J2K566</accession>
<comment type="caution">
    <text evidence="3">The sequence shown here is derived from an EMBL/GenBank/DDBJ whole genome shotgun (WGS) entry which is preliminary data.</text>
</comment>
<dbReference type="OrthoDB" id="7486196at2759"/>